<accession>A0A1H7Q551</accession>
<evidence type="ECO:0000256" key="2">
    <source>
        <dbReference type="ARBA" id="ARBA00022525"/>
    </source>
</evidence>
<dbReference type="GO" id="GO:0016837">
    <property type="term" value="F:carbon-oxygen lyase activity, acting on polysaccharides"/>
    <property type="evidence" value="ECO:0007669"/>
    <property type="project" value="TreeGrafter"/>
</dbReference>
<keyword evidence="3" id="KW-0732">Signal</keyword>
<gene>
    <name evidence="5" type="ORF">SAMN04487910_2438</name>
</gene>
<feature type="domain" description="Secretion system C-terminal sorting" evidence="4">
    <location>
        <begin position="538"/>
        <end position="600"/>
    </location>
</feature>
<dbReference type="PANTHER" id="PTHR40088">
    <property type="entry name" value="PECTATE LYASE (EUROFUNG)"/>
    <property type="match status" value="1"/>
</dbReference>
<evidence type="ECO:0000256" key="3">
    <source>
        <dbReference type="ARBA" id="ARBA00022729"/>
    </source>
</evidence>
<dbReference type="InterPro" id="IPR026444">
    <property type="entry name" value="Secre_tail"/>
</dbReference>
<dbReference type="NCBIfam" id="TIGR04183">
    <property type="entry name" value="Por_Secre_tail"/>
    <property type="match status" value="1"/>
</dbReference>
<dbReference type="PANTHER" id="PTHR40088:SF2">
    <property type="entry name" value="SECRETED SUGAR HYDROLASE"/>
    <property type="match status" value="1"/>
</dbReference>
<dbReference type="InterPro" id="IPR006626">
    <property type="entry name" value="PbH1"/>
</dbReference>
<name>A0A1H7Q551_AQUAM</name>
<dbReference type="EMBL" id="FOAB01000004">
    <property type="protein sequence ID" value="SEL43210.1"/>
    <property type="molecule type" value="Genomic_DNA"/>
</dbReference>
<proteinExistence type="predicted"/>
<comment type="subcellular location">
    <subcellularLocation>
        <location evidence="1">Secreted</location>
    </subcellularLocation>
</comment>
<dbReference type="SUPFAM" id="SSF51126">
    <property type="entry name" value="Pectin lyase-like"/>
    <property type="match status" value="2"/>
</dbReference>
<dbReference type="InterPro" id="IPR052052">
    <property type="entry name" value="Polysaccharide_Lyase_9"/>
</dbReference>
<dbReference type="SMART" id="SM00710">
    <property type="entry name" value="PbH1"/>
    <property type="match status" value="7"/>
</dbReference>
<protein>
    <submittedName>
        <fullName evidence="5">Por secretion system C-terminal sorting domain-containing protein</fullName>
    </submittedName>
</protein>
<evidence type="ECO:0000259" key="4">
    <source>
        <dbReference type="Pfam" id="PF18962"/>
    </source>
</evidence>
<dbReference type="OrthoDB" id="1164909at2"/>
<keyword evidence="6" id="KW-1185">Reference proteome</keyword>
<dbReference type="Pfam" id="PF18962">
    <property type="entry name" value="Por_Secre_tail"/>
    <property type="match status" value="1"/>
</dbReference>
<evidence type="ECO:0000256" key="1">
    <source>
        <dbReference type="ARBA" id="ARBA00004613"/>
    </source>
</evidence>
<organism evidence="5 6">
    <name type="scientific">Aquimarina amphilecti</name>
    <dbReference type="NCBI Taxonomy" id="1038014"/>
    <lineage>
        <taxon>Bacteria</taxon>
        <taxon>Pseudomonadati</taxon>
        <taxon>Bacteroidota</taxon>
        <taxon>Flavobacteriia</taxon>
        <taxon>Flavobacteriales</taxon>
        <taxon>Flavobacteriaceae</taxon>
        <taxon>Aquimarina</taxon>
    </lineage>
</organism>
<dbReference type="InterPro" id="IPR012334">
    <property type="entry name" value="Pectin_lyas_fold"/>
</dbReference>
<dbReference type="AlphaFoldDB" id="A0A1H7Q551"/>
<keyword evidence="2" id="KW-0964">Secreted</keyword>
<sequence>MKNYLLLLFSISYYMVTAQNTYYVSNRSGNNNNDGSQESQWETIQYGVDQLEPGDILNVEAGTYTEIVTFNGNKDSGTSSNPIKVQAIGNVIIDASSIIPTGRKGLITISGASNLIIDGFELQNYQTPNPVNNDNSTPIGILVAGSCTNLVIRNNKIHDINNFSSCTQNSGCGPGANGIAVYGDTISGIQDIELIGNEVYKCVTSSSESFTLNGNINGFKVINNYVHDNNNIGFDFIGFEDDVCAACGDKNQVRNGIVKGNRSIRNTIFGNPSLGVPENPWYQSEINNNEGNAGGFYVDGGRNIIFDGNLSAENDLGFEFGSENQFRETSDILMINNYVYNNKENGVITGGYSSTEDDPDGGGGDAVRIYIYNNSFYKNKGWGSEVVFQNRVKDSHVANNIFFGETSTSDCHENFNPSSNTNNNWGTNLWWGSSVSGSVPGSSITQNPNFIDPDSGNLDILTSSSAAIDAGSIQNDITTWTDLFWDTNFPTNGSISAHGSMDYNGNNRFVNIIDLGASEFSNTLGIETVEEKPVPMTYPNPVKDVIHFSTSNGDYSYTIYDLTGKKLTQGIASEKIMISNLRAGLYVLSLKDATSVWSYKFVKE</sequence>
<dbReference type="GO" id="GO:0005576">
    <property type="term" value="C:extracellular region"/>
    <property type="evidence" value="ECO:0007669"/>
    <property type="project" value="UniProtKB-SubCell"/>
</dbReference>
<dbReference type="Proteomes" id="UP000198521">
    <property type="component" value="Unassembled WGS sequence"/>
</dbReference>
<evidence type="ECO:0000313" key="6">
    <source>
        <dbReference type="Proteomes" id="UP000198521"/>
    </source>
</evidence>
<dbReference type="Gene3D" id="2.160.20.10">
    <property type="entry name" value="Single-stranded right-handed beta-helix, Pectin lyase-like"/>
    <property type="match status" value="1"/>
</dbReference>
<dbReference type="InterPro" id="IPR011050">
    <property type="entry name" value="Pectin_lyase_fold/virulence"/>
</dbReference>
<reference evidence="5 6" key="1">
    <citation type="submission" date="2016-10" db="EMBL/GenBank/DDBJ databases">
        <authorList>
            <person name="de Groot N.N."/>
        </authorList>
    </citation>
    <scope>NUCLEOTIDE SEQUENCE [LARGE SCALE GENOMIC DNA]</scope>
    <source>
        <strain evidence="5 6">DSM 25232</strain>
    </source>
</reference>
<dbReference type="RefSeq" id="WP_091408706.1">
    <property type="nucleotide sequence ID" value="NZ_FOAB01000004.1"/>
</dbReference>
<evidence type="ECO:0000313" key="5">
    <source>
        <dbReference type="EMBL" id="SEL43210.1"/>
    </source>
</evidence>
<dbReference type="STRING" id="1038014.SAMN04487910_2438"/>